<reference evidence="1" key="1">
    <citation type="journal article" date="2019" name="Environ. Microbiol.">
        <title>Fungal ecological strategies reflected in gene transcription - a case study of two litter decomposers.</title>
        <authorList>
            <person name="Barbi F."/>
            <person name="Kohler A."/>
            <person name="Barry K."/>
            <person name="Baskaran P."/>
            <person name="Daum C."/>
            <person name="Fauchery L."/>
            <person name="Ihrmark K."/>
            <person name="Kuo A."/>
            <person name="LaButti K."/>
            <person name="Lipzen A."/>
            <person name="Morin E."/>
            <person name="Grigoriev I.V."/>
            <person name="Henrissat B."/>
            <person name="Lindahl B."/>
            <person name="Martin F."/>
        </authorList>
    </citation>
    <scope>NUCLEOTIDE SEQUENCE</scope>
    <source>
        <strain evidence="1">JB14</strain>
    </source>
</reference>
<dbReference type="InterPro" id="IPR036691">
    <property type="entry name" value="Endo/exonu/phosph_ase_sf"/>
</dbReference>
<organism evidence="1 2">
    <name type="scientific">Gymnopus androsaceus JB14</name>
    <dbReference type="NCBI Taxonomy" id="1447944"/>
    <lineage>
        <taxon>Eukaryota</taxon>
        <taxon>Fungi</taxon>
        <taxon>Dikarya</taxon>
        <taxon>Basidiomycota</taxon>
        <taxon>Agaricomycotina</taxon>
        <taxon>Agaricomycetes</taxon>
        <taxon>Agaricomycetidae</taxon>
        <taxon>Agaricales</taxon>
        <taxon>Marasmiineae</taxon>
        <taxon>Omphalotaceae</taxon>
        <taxon>Gymnopus</taxon>
    </lineage>
</organism>
<name>A0A6A4GZA4_9AGAR</name>
<proteinExistence type="predicted"/>
<keyword evidence="2" id="KW-1185">Reference proteome</keyword>
<gene>
    <name evidence="1" type="ORF">BT96DRAFT_771456</name>
</gene>
<dbReference type="OrthoDB" id="2840473at2759"/>
<feature type="non-terminal residue" evidence="1">
    <location>
        <position position="81"/>
    </location>
</feature>
<protein>
    <recommendedName>
        <fullName evidence="3">Endonuclease/exonuclease/phosphatase domain-containing protein</fullName>
    </recommendedName>
</protein>
<accession>A0A6A4GZA4</accession>
<evidence type="ECO:0000313" key="2">
    <source>
        <dbReference type="Proteomes" id="UP000799118"/>
    </source>
</evidence>
<dbReference type="Proteomes" id="UP000799118">
    <property type="component" value="Unassembled WGS sequence"/>
</dbReference>
<dbReference type="EMBL" id="ML769630">
    <property type="protein sequence ID" value="KAE9391272.1"/>
    <property type="molecule type" value="Genomic_DNA"/>
</dbReference>
<feature type="non-terminal residue" evidence="1">
    <location>
        <position position="1"/>
    </location>
</feature>
<evidence type="ECO:0008006" key="3">
    <source>
        <dbReference type="Google" id="ProtNLM"/>
    </source>
</evidence>
<evidence type="ECO:0000313" key="1">
    <source>
        <dbReference type="EMBL" id="KAE9391272.1"/>
    </source>
</evidence>
<dbReference type="AlphaFoldDB" id="A0A6A4GZA4"/>
<dbReference type="SUPFAM" id="SSF56219">
    <property type="entry name" value="DNase I-like"/>
    <property type="match status" value="1"/>
</dbReference>
<sequence>VLAIQEPYIDYLNKSRALSHYITIYPNNHPPADEGKTTRSLLLVNIRLPTNSWTQIPVDSFDVTAIQICGDFRTIRIFNIY</sequence>
<dbReference type="Gene3D" id="3.60.10.10">
    <property type="entry name" value="Endonuclease/exonuclease/phosphatase"/>
    <property type="match status" value="1"/>
</dbReference>